<evidence type="ECO:0000313" key="10">
    <source>
        <dbReference type="EMBL" id="CDR88637.1"/>
    </source>
</evidence>
<proteinExistence type="predicted"/>
<evidence type="ECO:0000256" key="8">
    <source>
        <dbReference type="ARBA" id="ARBA00030039"/>
    </source>
</evidence>
<evidence type="ECO:0000256" key="4">
    <source>
        <dbReference type="ARBA" id="ARBA00022454"/>
    </source>
</evidence>
<sequence length="516" mass="57893">MRGSFLRQLSDQNALRLYEWAEASPSAVIKCTCQQAHRLKTLPELSYAIGGQTLFLHYETPALVAEICGMVVGVTPKEDQISYEVDDGTSVLRIVETRKSLRQTESRHVQAALKPTAPSGIPDCYIMPPQPELSASTSRLGNAATTSYLAPLVPRFNVADIIECIGKVQIDRSGQRFLVAQQMARSDDINMESRHQLNVVKLEIEVYRQPFEWSRVGPDTTEQTAKHSIRHRIIPKNSARLLVSDCSQNDKVVAAPSIQADSEHHDSTETHRLSRDEARKLISGHAPSSSPSPSLSLFSCSPRTSEHARSSRARASDSGTRQLRAHAKIADRHLTESYFQLQLQQHISQHYRCHPFALSDLRSDSALSSLAQRLVSIRLRLRLASHPADTSRIASLNTAEQHPKKIRRLFEWAIRKMMQDGFITLAERDDSSLLRANRGADPSSTDAYRLVTPEYLLRPLRKLLGTNGFASPNNAASHDTEELTARLRILDDRFRNIDRSLVQESLALYYARRAPL</sequence>
<evidence type="ECO:0000256" key="5">
    <source>
        <dbReference type="ARBA" id="ARBA00022895"/>
    </source>
</evidence>
<reference evidence="10" key="1">
    <citation type="submission" date="2014-06" db="EMBL/GenBank/DDBJ databases">
        <authorList>
            <person name="Ju J."/>
            <person name="Zhang J."/>
        </authorList>
    </citation>
    <scope>NUCLEOTIDE SEQUENCE</scope>
    <source>
        <strain evidence="10">SscI8</strain>
    </source>
</reference>
<dbReference type="InterPro" id="IPR012340">
    <property type="entry name" value="NA-bd_OB-fold"/>
</dbReference>
<evidence type="ECO:0000256" key="6">
    <source>
        <dbReference type="ARBA" id="ARBA00023125"/>
    </source>
</evidence>
<evidence type="ECO:0000256" key="2">
    <source>
        <dbReference type="ARBA" id="ARBA00004574"/>
    </source>
</evidence>
<dbReference type="AlphaFoldDB" id="A0A127Z5P7"/>
<feature type="compositionally biased region" description="Low complexity" evidence="9">
    <location>
        <begin position="287"/>
        <end position="302"/>
    </location>
</feature>
<dbReference type="PANTHER" id="PTHR13989:SF33">
    <property type="entry name" value="CST COMPLEX SUBUNIT STN1"/>
    <property type="match status" value="1"/>
</dbReference>
<dbReference type="GO" id="GO:0003677">
    <property type="term" value="F:DNA binding"/>
    <property type="evidence" value="ECO:0007669"/>
    <property type="project" value="UniProtKB-KW"/>
</dbReference>
<dbReference type="InterPro" id="IPR040260">
    <property type="entry name" value="RFA2-like"/>
</dbReference>
<keyword evidence="7" id="KW-0539">Nucleus</keyword>
<evidence type="ECO:0000256" key="7">
    <source>
        <dbReference type="ARBA" id="ARBA00023242"/>
    </source>
</evidence>
<evidence type="ECO:0000256" key="1">
    <source>
        <dbReference type="ARBA" id="ARBA00004123"/>
    </source>
</evidence>
<gene>
    <name evidence="10" type="ORF">SPSC_05241</name>
</gene>
<accession>A0A127Z5P7</accession>
<comment type="subcellular location">
    <subcellularLocation>
        <location evidence="2">Chromosome</location>
        <location evidence="2">Telomere</location>
    </subcellularLocation>
    <subcellularLocation>
        <location evidence="1">Nucleus</location>
    </subcellularLocation>
</comment>
<dbReference type="EMBL" id="LK056685">
    <property type="protein sequence ID" value="CDR88637.1"/>
    <property type="molecule type" value="Genomic_DNA"/>
</dbReference>
<dbReference type="GO" id="GO:0000781">
    <property type="term" value="C:chromosome, telomeric region"/>
    <property type="evidence" value="ECO:0007669"/>
    <property type="project" value="UniProtKB-SubCell"/>
</dbReference>
<organism evidence="10">
    <name type="scientific">Sporisorium scitamineum</name>
    <dbReference type="NCBI Taxonomy" id="49012"/>
    <lineage>
        <taxon>Eukaryota</taxon>
        <taxon>Fungi</taxon>
        <taxon>Dikarya</taxon>
        <taxon>Basidiomycota</taxon>
        <taxon>Ustilaginomycotina</taxon>
        <taxon>Ustilaginomycetes</taxon>
        <taxon>Ustilaginales</taxon>
        <taxon>Ustilaginaceae</taxon>
        <taxon>Sporisorium</taxon>
    </lineage>
</organism>
<feature type="region of interest" description="Disordered" evidence="9">
    <location>
        <begin position="282"/>
        <end position="322"/>
    </location>
</feature>
<evidence type="ECO:0000256" key="3">
    <source>
        <dbReference type="ARBA" id="ARBA00017411"/>
    </source>
</evidence>
<dbReference type="GO" id="GO:0005634">
    <property type="term" value="C:nucleus"/>
    <property type="evidence" value="ECO:0007669"/>
    <property type="project" value="UniProtKB-SubCell"/>
</dbReference>
<dbReference type="PANTHER" id="PTHR13989">
    <property type="entry name" value="REPLICATION PROTEIN A-RELATED"/>
    <property type="match status" value="1"/>
</dbReference>
<keyword evidence="4" id="KW-0158">Chromosome</keyword>
<protein>
    <recommendedName>
        <fullName evidence="3">CST complex subunit STN1</fullName>
    </recommendedName>
    <alternativeName>
        <fullName evidence="8">Suppressor of cdc thirteen homolog</fullName>
    </alternativeName>
</protein>
<dbReference type="Gene3D" id="2.40.50.140">
    <property type="entry name" value="Nucleic acid-binding proteins"/>
    <property type="match status" value="1"/>
</dbReference>
<keyword evidence="5" id="KW-0779">Telomere</keyword>
<keyword evidence="6" id="KW-0238">DNA-binding</keyword>
<dbReference type="OrthoDB" id="77828at2759"/>
<evidence type="ECO:0000256" key="9">
    <source>
        <dbReference type="SAM" id="MobiDB-lite"/>
    </source>
</evidence>
<name>A0A127Z5P7_9BASI</name>